<keyword evidence="3" id="KW-1185">Reference proteome</keyword>
<comment type="caution">
    <text evidence="2">The sequence shown here is derived from an EMBL/GenBank/DDBJ whole genome shotgun (WGS) entry which is preliminary data.</text>
</comment>
<dbReference type="AlphaFoldDB" id="A0A8J3BBA1"/>
<evidence type="ECO:0000256" key="1">
    <source>
        <dbReference type="SAM" id="Phobius"/>
    </source>
</evidence>
<proteinExistence type="predicted"/>
<organism evidence="2 3">
    <name type="scientific">Pilimelia anulata</name>
    <dbReference type="NCBI Taxonomy" id="53371"/>
    <lineage>
        <taxon>Bacteria</taxon>
        <taxon>Bacillati</taxon>
        <taxon>Actinomycetota</taxon>
        <taxon>Actinomycetes</taxon>
        <taxon>Micromonosporales</taxon>
        <taxon>Micromonosporaceae</taxon>
        <taxon>Pilimelia</taxon>
    </lineage>
</organism>
<sequence>MVAVQQPTPASKAPAVLTLGTVAVLTGVLVVGVLPAVVALQLGAQARREARAAAGYLAGAPYVRAGEILAFIGLGLAAVGAVGWAMWTWWSGAGDPDFPATVQ</sequence>
<keyword evidence="1" id="KW-0812">Transmembrane</keyword>
<evidence type="ECO:0008006" key="4">
    <source>
        <dbReference type="Google" id="ProtNLM"/>
    </source>
</evidence>
<name>A0A8J3BBA1_9ACTN</name>
<reference evidence="2" key="1">
    <citation type="journal article" date="2014" name="Int. J. Syst. Evol. Microbiol.">
        <title>Complete genome sequence of Corynebacterium casei LMG S-19264T (=DSM 44701T), isolated from a smear-ripened cheese.</title>
        <authorList>
            <consortium name="US DOE Joint Genome Institute (JGI-PGF)"/>
            <person name="Walter F."/>
            <person name="Albersmeier A."/>
            <person name="Kalinowski J."/>
            <person name="Ruckert C."/>
        </authorList>
    </citation>
    <scope>NUCLEOTIDE SEQUENCE</scope>
    <source>
        <strain evidence="2">JCM 3090</strain>
    </source>
</reference>
<dbReference type="Proteomes" id="UP000649739">
    <property type="component" value="Unassembled WGS sequence"/>
</dbReference>
<dbReference type="EMBL" id="BMQB01000006">
    <property type="protein sequence ID" value="GGJ98509.1"/>
    <property type="molecule type" value="Genomic_DNA"/>
</dbReference>
<feature type="transmembrane region" description="Helical" evidence="1">
    <location>
        <begin position="15"/>
        <end position="40"/>
    </location>
</feature>
<reference evidence="2" key="2">
    <citation type="submission" date="2020-09" db="EMBL/GenBank/DDBJ databases">
        <authorList>
            <person name="Sun Q."/>
            <person name="Ohkuma M."/>
        </authorList>
    </citation>
    <scope>NUCLEOTIDE SEQUENCE</scope>
    <source>
        <strain evidence="2">JCM 3090</strain>
    </source>
</reference>
<protein>
    <recommendedName>
        <fullName evidence="4">DUF4190 domain-containing protein</fullName>
    </recommendedName>
</protein>
<accession>A0A8J3BBA1</accession>
<gene>
    <name evidence="2" type="ORF">GCM10010123_30650</name>
</gene>
<evidence type="ECO:0000313" key="3">
    <source>
        <dbReference type="Proteomes" id="UP000649739"/>
    </source>
</evidence>
<feature type="transmembrane region" description="Helical" evidence="1">
    <location>
        <begin position="68"/>
        <end position="90"/>
    </location>
</feature>
<keyword evidence="1" id="KW-0472">Membrane</keyword>
<dbReference type="RefSeq" id="WP_189170824.1">
    <property type="nucleotide sequence ID" value="NZ_BMQB01000006.1"/>
</dbReference>
<evidence type="ECO:0000313" key="2">
    <source>
        <dbReference type="EMBL" id="GGJ98509.1"/>
    </source>
</evidence>
<keyword evidence="1" id="KW-1133">Transmembrane helix</keyword>